<dbReference type="InterPro" id="IPR008964">
    <property type="entry name" value="Invasin/intimin_cell_adhesion"/>
</dbReference>
<gene>
    <name evidence="3" type="ORF">AVDCRST_MAG11-1222</name>
</gene>
<dbReference type="PROSITE" id="PS51257">
    <property type="entry name" value="PROKAR_LIPOPROTEIN"/>
    <property type="match status" value="1"/>
</dbReference>
<accession>A0A6J4KIM4</accession>
<dbReference type="SMART" id="SM00635">
    <property type="entry name" value="BID_2"/>
    <property type="match status" value="1"/>
</dbReference>
<dbReference type="Gene3D" id="2.60.40.1080">
    <property type="match status" value="1"/>
</dbReference>
<sequence>MTRRYVTLTLLACAAIGLACGGDSGMEPASRDTGEPAVARLDLSPATLGLDPGTTYQLTVVAGDERLQWVPAPATITYASDNAAVATVSSTGLVTALGPGTAVISATITRGGVTRGARTVAHVLPPAAPGEVVLTEDVIVGWSPASVDVTTSDVVRWRLRTGSWDAAPSTLYLFRADGGFMDSLNLATASATRRFQTPGTISFCAHGCWGPAYVGEIRVR</sequence>
<dbReference type="InterPro" id="IPR003343">
    <property type="entry name" value="Big_2"/>
</dbReference>
<feature type="signal peptide" evidence="1">
    <location>
        <begin position="1"/>
        <end position="21"/>
    </location>
</feature>
<reference evidence="3" key="1">
    <citation type="submission" date="2020-02" db="EMBL/GenBank/DDBJ databases">
        <authorList>
            <person name="Meier V. D."/>
        </authorList>
    </citation>
    <scope>NUCLEOTIDE SEQUENCE</scope>
    <source>
        <strain evidence="3">AVDCRST_MAG11</strain>
    </source>
</reference>
<name>A0A6J4KIM4_9BACT</name>
<evidence type="ECO:0000313" key="3">
    <source>
        <dbReference type="EMBL" id="CAA9307049.1"/>
    </source>
</evidence>
<protein>
    <recommendedName>
        <fullName evidence="2">BIG2 domain-containing protein</fullName>
    </recommendedName>
</protein>
<dbReference type="EMBL" id="CADCTU010000280">
    <property type="protein sequence ID" value="CAA9307049.1"/>
    <property type="molecule type" value="Genomic_DNA"/>
</dbReference>
<keyword evidence="1" id="KW-0732">Signal</keyword>
<evidence type="ECO:0000259" key="2">
    <source>
        <dbReference type="SMART" id="SM00635"/>
    </source>
</evidence>
<dbReference type="AlphaFoldDB" id="A0A6J4KIM4"/>
<dbReference type="SUPFAM" id="SSF49373">
    <property type="entry name" value="Invasin/intimin cell-adhesion fragments"/>
    <property type="match status" value="1"/>
</dbReference>
<organism evidence="3">
    <name type="scientific">uncultured Gemmatimonadaceae bacterium</name>
    <dbReference type="NCBI Taxonomy" id="246130"/>
    <lineage>
        <taxon>Bacteria</taxon>
        <taxon>Pseudomonadati</taxon>
        <taxon>Gemmatimonadota</taxon>
        <taxon>Gemmatimonadia</taxon>
        <taxon>Gemmatimonadales</taxon>
        <taxon>Gemmatimonadaceae</taxon>
        <taxon>environmental samples</taxon>
    </lineage>
</organism>
<proteinExistence type="predicted"/>
<feature type="chain" id="PRO_5026733787" description="BIG2 domain-containing protein" evidence="1">
    <location>
        <begin position="22"/>
        <end position="220"/>
    </location>
</feature>
<evidence type="ECO:0000256" key="1">
    <source>
        <dbReference type="SAM" id="SignalP"/>
    </source>
</evidence>
<feature type="domain" description="BIG2" evidence="2">
    <location>
        <begin position="37"/>
        <end position="118"/>
    </location>
</feature>
<dbReference type="Pfam" id="PF02368">
    <property type="entry name" value="Big_2"/>
    <property type="match status" value="1"/>
</dbReference>